<dbReference type="InterPro" id="IPR012340">
    <property type="entry name" value="NA-bd_OB-fold"/>
</dbReference>
<dbReference type="GO" id="GO:0003910">
    <property type="term" value="F:DNA ligase (ATP) activity"/>
    <property type="evidence" value="ECO:0007669"/>
    <property type="project" value="InterPro"/>
</dbReference>
<proteinExistence type="predicted"/>
<dbReference type="InterPro" id="IPR050326">
    <property type="entry name" value="NAD_dep_DNA_ligaseB"/>
</dbReference>
<evidence type="ECO:0000256" key="1">
    <source>
        <dbReference type="ARBA" id="ARBA00001968"/>
    </source>
</evidence>
<keyword evidence="4" id="KW-0227">DNA damage</keyword>
<dbReference type="GO" id="GO:0006310">
    <property type="term" value="P:DNA recombination"/>
    <property type="evidence" value="ECO:0007669"/>
    <property type="project" value="InterPro"/>
</dbReference>
<dbReference type="Pfam" id="PF01068">
    <property type="entry name" value="DNA_ligase_A_M"/>
    <property type="match status" value="1"/>
</dbReference>
<dbReference type="InterPro" id="IPR012310">
    <property type="entry name" value="DNA_ligase_ATP-dep_cent"/>
</dbReference>
<evidence type="ECO:0000313" key="7">
    <source>
        <dbReference type="EMBL" id="KKM06415.1"/>
    </source>
</evidence>
<protein>
    <recommendedName>
        <fullName evidence="6">ATP-dependent DNA ligase family profile domain-containing protein</fullName>
    </recommendedName>
</protein>
<evidence type="ECO:0000259" key="6">
    <source>
        <dbReference type="PROSITE" id="PS50160"/>
    </source>
</evidence>
<dbReference type="AlphaFoldDB" id="A0A0F9H5U1"/>
<evidence type="ECO:0000256" key="3">
    <source>
        <dbReference type="ARBA" id="ARBA00022705"/>
    </source>
</evidence>
<dbReference type="GO" id="GO:0006260">
    <property type="term" value="P:DNA replication"/>
    <property type="evidence" value="ECO:0007669"/>
    <property type="project" value="UniProtKB-KW"/>
</dbReference>
<evidence type="ECO:0000256" key="4">
    <source>
        <dbReference type="ARBA" id="ARBA00022763"/>
    </source>
</evidence>
<organism evidence="7">
    <name type="scientific">marine sediment metagenome</name>
    <dbReference type="NCBI Taxonomy" id="412755"/>
    <lineage>
        <taxon>unclassified sequences</taxon>
        <taxon>metagenomes</taxon>
        <taxon>ecological metagenomes</taxon>
    </lineage>
</organism>
<keyword evidence="3" id="KW-0235">DNA replication</keyword>
<dbReference type="PROSITE" id="PS50160">
    <property type="entry name" value="DNA_LIGASE_A3"/>
    <property type="match status" value="1"/>
</dbReference>
<dbReference type="GO" id="GO:0006281">
    <property type="term" value="P:DNA repair"/>
    <property type="evidence" value="ECO:0007669"/>
    <property type="project" value="UniProtKB-KW"/>
</dbReference>
<dbReference type="Gene3D" id="3.30.1490.70">
    <property type="match status" value="1"/>
</dbReference>
<keyword evidence="5" id="KW-0234">DNA repair</keyword>
<keyword evidence="2" id="KW-0436">Ligase</keyword>
<gene>
    <name evidence="7" type="ORF">LCGC14_1744210</name>
</gene>
<comment type="caution">
    <text evidence="7">The sequence shown here is derived from an EMBL/GenBank/DDBJ whole genome shotgun (WGS) entry which is preliminary data.</text>
</comment>
<comment type="cofactor">
    <cofactor evidence="1">
        <name>a divalent metal cation</name>
        <dbReference type="ChEBI" id="CHEBI:60240"/>
    </cofactor>
</comment>
<dbReference type="GO" id="GO:0005524">
    <property type="term" value="F:ATP binding"/>
    <property type="evidence" value="ECO:0007669"/>
    <property type="project" value="InterPro"/>
</dbReference>
<dbReference type="Gene3D" id="3.30.470.30">
    <property type="entry name" value="DNA ligase/mRNA capping enzyme"/>
    <property type="match status" value="1"/>
</dbReference>
<sequence>MITKPLLATAADLDKVVFPVIGSPKLDGIRCLKIDGRAVSRKFKPIPNDYIRTWIEKNCSDGFDGEILCLDPAGPFSEVSSMVMSKEHPAEKSFVYAVFDWVWKDQLDTPFSVRAANVETWFEQVRKDRPEITRHMRPVPQFNLDTREHLDAFHLEWVGVGYEGTMIRDPKGVYKCGRSTQKQGILLKIKDWIDEEAEVIGVVEQMENTNEAKRDEVGDVKRSTAKEGKVGKGTMGKLRCRALSDGCLFSVGTGWTDEERQFIWDTVDWAHDEGRMGHSIIGAIIKVKHQPDPGKKKRKPGVPPRFPQFIGYRNMEIDG</sequence>
<dbReference type="PANTHER" id="PTHR47810:SF1">
    <property type="entry name" value="DNA LIGASE B"/>
    <property type="match status" value="1"/>
</dbReference>
<name>A0A0F9H5U1_9ZZZZ</name>
<dbReference type="Gene3D" id="2.40.50.140">
    <property type="entry name" value="Nucleic acid-binding proteins"/>
    <property type="match status" value="1"/>
</dbReference>
<reference evidence="7" key="1">
    <citation type="journal article" date="2015" name="Nature">
        <title>Complex archaea that bridge the gap between prokaryotes and eukaryotes.</title>
        <authorList>
            <person name="Spang A."/>
            <person name="Saw J.H."/>
            <person name="Jorgensen S.L."/>
            <person name="Zaremba-Niedzwiedzka K."/>
            <person name="Martijn J."/>
            <person name="Lind A.E."/>
            <person name="van Eijk R."/>
            <person name="Schleper C."/>
            <person name="Guy L."/>
            <person name="Ettema T.J."/>
        </authorList>
    </citation>
    <scope>NUCLEOTIDE SEQUENCE</scope>
</reference>
<dbReference type="EMBL" id="LAZR01015999">
    <property type="protein sequence ID" value="KKM06415.1"/>
    <property type="molecule type" value="Genomic_DNA"/>
</dbReference>
<dbReference type="Pfam" id="PF14743">
    <property type="entry name" value="DNA_ligase_OB_2"/>
    <property type="match status" value="1"/>
</dbReference>
<dbReference type="SUPFAM" id="SSF56091">
    <property type="entry name" value="DNA ligase/mRNA capping enzyme, catalytic domain"/>
    <property type="match status" value="1"/>
</dbReference>
<evidence type="ECO:0000256" key="5">
    <source>
        <dbReference type="ARBA" id="ARBA00023204"/>
    </source>
</evidence>
<accession>A0A0F9H5U1</accession>
<evidence type="ECO:0000256" key="2">
    <source>
        <dbReference type="ARBA" id="ARBA00022598"/>
    </source>
</evidence>
<dbReference type="SUPFAM" id="SSF50249">
    <property type="entry name" value="Nucleic acid-binding proteins"/>
    <property type="match status" value="1"/>
</dbReference>
<dbReference type="InterPro" id="IPR029319">
    <property type="entry name" value="DNA_ligase_OB"/>
</dbReference>
<dbReference type="PANTHER" id="PTHR47810">
    <property type="entry name" value="DNA LIGASE"/>
    <property type="match status" value="1"/>
</dbReference>
<dbReference type="CDD" id="cd07896">
    <property type="entry name" value="Adenylation_kDNA_ligase_like"/>
    <property type="match status" value="1"/>
</dbReference>
<feature type="domain" description="ATP-dependent DNA ligase family profile" evidence="6">
    <location>
        <begin position="98"/>
        <end position="236"/>
    </location>
</feature>